<dbReference type="EMBL" id="JAWDJW010011599">
    <property type="protein sequence ID" value="KAK3044694.1"/>
    <property type="molecule type" value="Genomic_DNA"/>
</dbReference>
<keyword evidence="2" id="KW-1185">Reference proteome</keyword>
<name>A0ACC3CUJ1_9PEZI</name>
<dbReference type="Proteomes" id="UP001186974">
    <property type="component" value="Unassembled WGS sequence"/>
</dbReference>
<gene>
    <name evidence="1" type="ORF">LTS18_000605</name>
</gene>
<proteinExistence type="predicted"/>
<reference evidence="1" key="1">
    <citation type="submission" date="2024-09" db="EMBL/GenBank/DDBJ databases">
        <title>Black Yeasts Isolated from many extreme environments.</title>
        <authorList>
            <person name="Coleine C."/>
            <person name="Stajich J.E."/>
            <person name="Selbmann L."/>
        </authorList>
    </citation>
    <scope>NUCLEOTIDE SEQUENCE</scope>
    <source>
        <strain evidence="1">CCFEE 5737</strain>
    </source>
</reference>
<sequence length="345" mass="37801">IRTAYDFFESTANALPSNRCLGHRPYDPATKTFGQYVWEDYRTIQTRRKNLGVGLVHLHKEQGVVGKYGIGLWCQNRPEWQITDLAAHTQSLYTVSIYDTLGPDTTEYIINHAELACVVTSLEHIPTLIKIKPRLPTLKLIISLDPLSNGELKGHSKADLLNALASDAGLKIHYIKDVEALGAAKPLPYNPPSPEDIVTINYTSGTTGNPKGVVLTHAAAVAGASTSMVCTGSSSKDVVVSFLPLAHIYERVGEHCCLWSGASIAYFHGDIANLVEDLKLVRPTSFSGVPRLYNRFGGAIKSATVNATGVRGNLSKHIVNTKLGYMNDADFTKRTNKHALYDRIW</sequence>
<protein>
    <submittedName>
        <fullName evidence="1">Uncharacterized protein</fullName>
    </submittedName>
</protein>
<evidence type="ECO:0000313" key="1">
    <source>
        <dbReference type="EMBL" id="KAK3044694.1"/>
    </source>
</evidence>
<comment type="caution">
    <text evidence="1">The sequence shown here is derived from an EMBL/GenBank/DDBJ whole genome shotgun (WGS) entry which is preliminary data.</text>
</comment>
<evidence type="ECO:0000313" key="2">
    <source>
        <dbReference type="Proteomes" id="UP001186974"/>
    </source>
</evidence>
<feature type="non-terminal residue" evidence="1">
    <location>
        <position position="345"/>
    </location>
</feature>
<organism evidence="1 2">
    <name type="scientific">Coniosporium uncinatum</name>
    <dbReference type="NCBI Taxonomy" id="93489"/>
    <lineage>
        <taxon>Eukaryota</taxon>
        <taxon>Fungi</taxon>
        <taxon>Dikarya</taxon>
        <taxon>Ascomycota</taxon>
        <taxon>Pezizomycotina</taxon>
        <taxon>Dothideomycetes</taxon>
        <taxon>Dothideomycetes incertae sedis</taxon>
        <taxon>Coniosporium</taxon>
    </lineage>
</organism>
<accession>A0ACC3CUJ1</accession>
<feature type="non-terminal residue" evidence="1">
    <location>
        <position position="1"/>
    </location>
</feature>